<reference evidence="1 2" key="1">
    <citation type="submission" date="2023-08" db="EMBL/GenBank/DDBJ databases">
        <title>A Necator americanus chromosomal reference genome.</title>
        <authorList>
            <person name="Ilik V."/>
            <person name="Petrzelkova K.J."/>
            <person name="Pardy F."/>
            <person name="Fuh T."/>
            <person name="Niatou-Singa F.S."/>
            <person name="Gouil Q."/>
            <person name="Baker L."/>
            <person name="Ritchie M.E."/>
            <person name="Jex A.R."/>
            <person name="Gazzola D."/>
            <person name="Li H."/>
            <person name="Toshio Fujiwara R."/>
            <person name="Zhan B."/>
            <person name="Aroian R.V."/>
            <person name="Pafco B."/>
            <person name="Schwarz E.M."/>
        </authorList>
    </citation>
    <scope>NUCLEOTIDE SEQUENCE [LARGE SCALE GENOMIC DNA]</scope>
    <source>
        <strain evidence="1 2">Aroian</strain>
        <tissue evidence="1">Whole animal</tissue>
    </source>
</reference>
<dbReference type="Proteomes" id="UP001303046">
    <property type="component" value="Unassembled WGS sequence"/>
</dbReference>
<name>A0ABR1C5G7_NECAM</name>
<sequence length="114" mass="13035">MEKASHVHLRPHHLREDGNISPEALSCKVRHAITSVGNRTAPDLERIRAEFLKNFPPLLINTLARLFTRYLSKCKVPKQWKTSKRCCIKREIHITLANIADSDYCPSSTSSLQK</sequence>
<accession>A0ABR1C5G7</accession>
<evidence type="ECO:0000313" key="1">
    <source>
        <dbReference type="EMBL" id="KAK6733246.1"/>
    </source>
</evidence>
<protein>
    <submittedName>
        <fullName evidence="1">Uncharacterized protein</fullName>
    </submittedName>
</protein>
<proteinExistence type="predicted"/>
<gene>
    <name evidence="1" type="primary">Necator_chrII.g4955</name>
    <name evidence="1" type="ORF">RB195_017163</name>
</gene>
<keyword evidence="2" id="KW-1185">Reference proteome</keyword>
<dbReference type="EMBL" id="JAVFWL010000002">
    <property type="protein sequence ID" value="KAK6733246.1"/>
    <property type="molecule type" value="Genomic_DNA"/>
</dbReference>
<organism evidence="1 2">
    <name type="scientific">Necator americanus</name>
    <name type="common">Human hookworm</name>
    <dbReference type="NCBI Taxonomy" id="51031"/>
    <lineage>
        <taxon>Eukaryota</taxon>
        <taxon>Metazoa</taxon>
        <taxon>Ecdysozoa</taxon>
        <taxon>Nematoda</taxon>
        <taxon>Chromadorea</taxon>
        <taxon>Rhabditida</taxon>
        <taxon>Rhabditina</taxon>
        <taxon>Rhabditomorpha</taxon>
        <taxon>Strongyloidea</taxon>
        <taxon>Ancylostomatidae</taxon>
        <taxon>Bunostominae</taxon>
        <taxon>Necator</taxon>
    </lineage>
</organism>
<comment type="caution">
    <text evidence="1">The sequence shown here is derived from an EMBL/GenBank/DDBJ whole genome shotgun (WGS) entry which is preliminary data.</text>
</comment>
<evidence type="ECO:0000313" key="2">
    <source>
        <dbReference type="Proteomes" id="UP001303046"/>
    </source>
</evidence>